<evidence type="ECO:0000256" key="1">
    <source>
        <dbReference type="SAM" id="MobiDB-lite"/>
    </source>
</evidence>
<evidence type="ECO:0000259" key="3">
    <source>
        <dbReference type="SMART" id="SM00897"/>
    </source>
</evidence>
<feature type="domain" description="FIST C-domain" evidence="4">
    <location>
        <begin position="218"/>
        <end position="359"/>
    </location>
</feature>
<dbReference type="InterPro" id="IPR013702">
    <property type="entry name" value="FIST_domain_N"/>
</dbReference>
<evidence type="ECO:0000313" key="6">
    <source>
        <dbReference type="Proteomes" id="UP000001880"/>
    </source>
</evidence>
<dbReference type="InterPro" id="IPR019494">
    <property type="entry name" value="FIST_C"/>
</dbReference>
<dbReference type="SMART" id="SM01204">
    <property type="entry name" value="FIST_C"/>
    <property type="match status" value="1"/>
</dbReference>
<dbReference type="AlphaFoldDB" id="D0LVT8"/>
<dbReference type="SMART" id="SM00897">
    <property type="entry name" value="FIST"/>
    <property type="match status" value="1"/>
</dbReference>
<evidence type="ECO:0008006" key="7">
    <source>
        <dbReference type="Google" id="ProtNLM"/>
    </source>
</evidence>
<feature type="domain" description="FIST" evidence="3">
    <location>
        <begin position="23"/>
        <end position="217"/>
    </location>
</feature>
<keyword evidence="2" id="KW-1133">Transmembrane helix</keyword>
<feature type="transmembrane region" description="Helical" evidence="2">
    <location>
        <begin position="809"/>
        <end position="830"/>
    </location>
</feature>
<dbReference type="Proteomes" id="UP000001880">
    <property type="component" value="Chromosome"/>
</dbReference>
<protein>
    <recommendedName>
        <fullName evidence="7">PDZ domain-containing protein</fullName>
    </recommendedName>
</protein>
<dbReference type="InterPro" id="IPR036034">
    <property type="entry name" value="PDZ_sf"/>
</dbReference>
<reference evidence="5 6" key="1">
    <citation type="journal article" date="2010" name="Stand. Genomic Sci.">
        <title>Complete genome sequence of Haliangium ochraceum type strain (SMP-2).</title>
        <authorList>
            <consortium name="US DOE Joint Genome Institute (JGI-PGF)"/>
            <person name="Ivanova N."/>
            <person name="Daum C."/>
            <person name="Lang E."/>
            <person name="Abt B."/>
            <person name="Kopitz M."/>
            <person name="Saunders E."/>
            <person name="Lapidus A."/>
            <person name="Lucas S."/>
            <person name="Glavina Del Rio T."/>
            <person name="Nolan M."/>
            <person name="Tice H."/>
            <person name="Copeland A."/>
            <person name="Cheng J.F."/>
            <person name="Chen F."/>
            <person name="Bruce D."/>
            <person name="Goodwin L."/>
            <person name="Pitluck S."/>
            <person name="Mavromatis K."/>
            <person name="Pati A."/>
            <person name="Mikhailova N."/>
            <person name="Chen A."/>
            <person name="Palaniappan K."/>
            <person name="Land M."/>
            <person name="Hauser L."/>
            <person name="Chang Y.J."/>
            <person name="Jeffries C.D."/>
            <person name="Detter J.C."/>
            <person name="Brettin T."/>
            <person name="Rohde M."/>
            <person name="Goker M."/>
            <person name="Bristow J."/>
            <person name="Markowitz V."/>
            <person name="Eisen J.A."/>
            <person name="Hugenholtz P."/>
            <person name="Kyrpides N.C."/>
            <person name="Klenk H.P."/>
        </authorList>
    </citation>
    <scope>NUCLEOTIDE SEQUENCE [LARGE SCALE GENOMIC DNA]</scope>
    <source>
        <strain evidence="6">DSM 14365 / CIP 107738 / JCM 11303 / AJ 13395 / SMP-2</strain>
    </source>
</reference>
<dbReference type="RefSeq" id="WP_012826681.1">
    <property type="nucleotide sequence ID" value="NC_013440.1"/>
</dbReference>
<dbReference type="Pfam" id="PF08495">
    <property type="entry name" value="FIST"/>
    <property type="match status" value="1"/>
</dbReference>
<keyword evidence="2" id="KW-0812">Transmembrane</keyword>
<evidence type="ECO:0000259" key="4">
    <source>
        <dbReference type="SMART" id="SM01204"/>
    </source>
</evidence>
<sequence length="1101" mass="117140">MRVERLNYAGGSWSKPLPPLDSPQTLVMVYGAPSFGRNRQPLEELVRAFPSSKVIGCSTSGELGGLDIGDESLSVAVTRFAHTDIRAAAARVSSTADSYEAGRQIAQKLAASPGLRSIFVLSEGLNVNGSELVRGFNENLSDSVLVTGGLAGDGDRFEKTWVMWGNKVDGNMVVAIGFYGDHIAVSHGTQGGWDPFGPERKVTRSRSNVLYELDGKPALSLYKSYLGDEASGLPGSGLRFPLSLRDPRQPEKFLVRTLLAVDEAEQSMTFAGDIPEGFTAQLMKADFDRLVAGAETAAKMTAETGPPIDSKHLAVAISCVGRRLILGSRTEDEIEVVTEVLPAATELVGFYSYGEISPFAQGACDLHNQTMTLTLISESPTPIRRDLRNRWSSPGMPVATPPRSPSSPSLTPPTTMTRPGSARSSTAPPAPTRSSTAPPRAMSSRPSRRSSVLSVPMPTVEAPPSGSNELTIRSAEVDGIRVLRLAGTIGERFPRAELTPQLSGALAIELGGVTRVTSFGVRAWMDTLSAAGGKLRSLHLVNCPEPVVTQLSMIRGFAANGRVLSFAAPYYCDACGTAFSVYLDVDNDQQAIRSGMVDARPCPQCQSAASFEDNPGHFFAFAQDHLGPLSEAERALLRLGASSASDVAAGRVEKDIADGTTTIAVHGILPEGFAWSRALEGVDGHLLIDLREAAPPPPAQERGLAGALFEALPQVEQAQLRGCPEGVIEVLLTRGFPAGLTVESIALSGRCSGCKSGAVQVVSATELAGNSAPYRVCRRCGETLEFDAAKRVSRGLGQLVNPGPQVKSWQWALIGGASLLVVAMVALLAYRGLRPDADTAAVAAPNAADLSGVQGGAEEPTLAAASAGAATVIAPGWTERPIRIDDQQVLVVGMSEIHSSADAALEQARQRATRILIERVAKELSRAASVQMLAQQAAPLRADADAVIEDVFQRQLGDIAGLERSEVFTDTGERGVLVHAQYRLGAEQYQRVVAYYRHAARWRGAEFAPLFPLVAAHQAPTEATVQVTDVRRGSLASRRGLRIGDMIVSVETTPAFRVDDVAQALERAWSTPRPKGRFTVQVQSGAVARELSFPRTSPRRR</sequence>
<gene>
    <name evidence="5" type="ordered locus">Hoch_1520</name>
</gene>
<dbReference type="eggNOG" id="COG3287">
    <property type="taxonomic scope" value="Bacteria"/>
</dbReference>
<dbReference type="KEGG" id="hoh:Hoch_1520"/>
<evidence type="ECO:0000313" key="5">
    <source>
        <dbReference type="EMBL" id="ACY14072.1"/>
    </source>
</evidence>
<proteinExistence type="predicted"/>
<dbReference type="Pfam" id="PF10442">
    <property type="entry name" value="FIST_C"/>
    <property type="match status" value="1"/>
</dbReference>
<organism evidence="5 6">
    <name type="scientific">Haliangium ochraceum (strain DSM 14365 / JCM 11303 / SMP-2)</name>
    <dbReference type="NCBI Taxonomy" id="502025"/>
    <lineage>
        <taxon>Bacteria</taxon>
        <taxon>Pseudomonadati</taxon>
        <taxon>Myxococcota</taxon>
        <taxon>Polyangia</taxon>
        <taxon>Haliangiales</taxon>
        <taxon>Kofleriaceae</taxon>
        <taxon>Haliangium</taxon>
    </lineage>
</organism>
<dbReference type="PANTHER" id="PTHR40252:SF2">
    <property type="entry name" value="BLR0328 PROTEIN"/>
    <property type="match status" value="1"/>
</dbReference>
<dbReference type="Gene3D" id="2.30.42.10">
    <property type="match status" value="1"/>
</dbReference>
<dbReference type="PANTHER" id="PTHR40252">
    <property type="entry name" value="BLR0328 PROTEIN"/>
    <property type="match status" value="1"/>
</dbReference>
<dbReference type="EMBL" id="CP001804">
    <property type="protein sequence ID" value="ACY14072.1"/>
    <property type="molecule type" value="Genomic_DNA"/>
</dbReference>
<feature type="compositionally biased region" description="Low complexity" evidence="1">
    <location>
        <begin position="406"/>
        <end position="458"/>
    </location>
</feature>
<dbReference type="STRING" id="502025.Hoch_1520"/>
<dbReference type="HOGENOM" id="CLU_283103_0_0_7"/>
<keyword evidence="2" id="KW-0472">Membrane</keyword>
<name>D0LVT8_HALO1</name>
<accession>D0LVT8</accession>
<keyword evidence="6" id="KW-1185">Reference proteome</keyword>
<feature type="region of interest" description="Disordered" evidence="1">
    <location>
        <begin position="377"/>
        <end position="470"/>
    </location>
</feature>
<evidence type="ECO:0000256" key="2">
    <source>
        <dbReference type="SAM" id="Phobius"/>
    </source>
</evidence>
<dbReference type="SUPFAM" id="SSF50156">
    <property type="entry name" value="PDZ domain-like"/>
    <property type="match status" value="1"/>
</dbReference>